<dbReference type="Gene3D" id="1.20.1080.10">
    <property type="entry name" value="Glycerol uptake facilitator protein"/>
    <property type="match status" value="1"/>
</dbReference>
<evidence type="ECO:0000256" key="5">
    <source>
        <dbReference type="ARBA" id="ARBA00022989"/>
    </source>
</evidence>
<keyword evidence="3 10" id="KW-0812">Transmembrane</keyword>
<dbReference type="EMBL" id="AHHD01000330">
    <property type="protein sequence ID" value="EKG15094.1"/>
    <property type="molecule type" value="Genomic_DNA"/>
</dbReference>
<dbReference type="OrthoDB" id="3222at2759"/>
<feature type="region of interest" description="Disordered" evidence="9">
    <location>
        <begin position="1"/>
        <end position="128"/>
    </location>
</feature>
<feature type="compositionally biased region" description="Low complexity" evidence="9">
    <location>
        <begin position="549"/>
        <end position="565"/>
    </location>
</feature>
<feature type="compositionally biased region" description="Low complexity" evidence="9">
    <location>
        <begin position="27"/>
        <end position="38"/>
    </location>
</feature>
<dbReference type="AlphaFoldDB" id="K2RY45"/>
<feature type="transmembrane region" description="Helical" evidence="10">
    <location>
        <begin position="412"/>
        <end position="430"/>
    </location>
</feature>
<evidence type="ECO:0000256" key="2">
    <source>
        <dbReference type="ARBA" id="ARBA00006175"/>
    </source>
</evidence>
<dbReference type="PANTHER" id="PTHR19139">
    <property type="entry name" value="AQUAPORIN TRANSPORTER"/>
    <property type="match status" value="1"/>
</dbReference>
<dbReference type="InterPro" id="IPR023271">
    <property type="entry name" value="Aquaporin-like"/>
</dbReference>
<comment type="similarity">
    <text evidence="2">Belongs to the MIP/aquaporin (TC 1.A.8) family.</text>
</comment>
<dbReference type="SUPFAM" id="SSF81338">
    <property type="entry name" value="Aquaporin-like"/>
    <property type="match status" value="1"/>
</dbReference>
<evidence type="ECO:0000256" key="3">
    <source>
        <dbReference type="ARBA" id="ARBA00022692"/>
    </source>
</evidence>
<evidence type="ECO:0000256" key="7">
    <source>
        <dbReference type="ARBA" id="ARBA00023180"/>
    </source>
</evidence>
<dbReference type="Pfam" id="PF00230">
    <property type="entry name" value="MIP"/>
    <property type="match status" value="1"/>
</dbReference>
<feature type="transmembrane region" description="Helical" evidence="10">
    <location>
        <begin position="324"/>
        <end position="344"/>
    </location>
</feature>
<dbReference type="FunFam" id="1.20.1080.10:FF:000024">
    <property type="entry name" value="MIP aquaporin (Eurofung)"/>
    <property type="match status" value="1"/>
</dbReference>
<evidence type="ECO:0000313" key="11">
    <source>
        <dbReference type="EMBL" id="EKG15094.1"/>
    </source>
</evidence>
<feature type="transmembrane region" description="Helical" evidence="10">
    <location>
        <begin position="373"/>
        <end position="392"/>
    </location>
</feature>
<sequence length="647" mass="69892">MIPARDGSGYEPVRTAKARIEALNSNPATPGATPSPAAHSYERPVLGTPASSIQQPKATTPTSQSRATFRPSIDQDGEHTPEKSKDRAPLLGKNRRNSIRPTSIHDFPFVDHTGEGAPVAFDRPQMGLEGGMPASGRARSNSAMASIHPAESSRDAFRTSMQGSPAIESPEPNLSQFISNKGRPLSFYDLKEQAKKTKAESIANSARPSFNGRSSWRSTWDRDTAFSYGDMAAMAASKYYASPSDGEKPYGRDRESELLALRLPWTMWMNSDVKNHFVAALGEWVGTTMFLFFAFAGTQVANAKSATPSEATTTNATTGFDPAVMLYISLCFGFSLMVNVWVFFRISGGLFNPAVTLALFATGAVGAWRSVCLFFAQIAGSITASALVLAIFPTPLNVRTTLSDGTSIAQGLFMEAFMTAELVFTILMLAKEKHKATFIAPVGIGLALFIAELCGVYYTGGSLNPARSLGPCIVTNTYDSTHWIYWVGPGIGCLFAIGFYKFIKILEYEMANPGQDGDDLNDPTKNPNHAVREKQREMTAKILSSLGVQQQTQGQQQQQAMMMMQPDSGDRTPQLGDHGFYLPEGRGSMGGQRGADIGDAEKGYGPGPRGDLSTVASASELHSPVRVPYVPSPHRGSPRASMHDMRE</sequence>
<feature type="transmembrane region" description="Helical" evidence="10">
    <location>
        <begin position="437"/>
        <end position="458"/>
    </location>
</feature>
<dbReference type="STRING" id="1126212.K2RY45"/>
<dbReference type="GO" id="GO:0015250">
    <property type="term" value="F:water channel activity"/>
    <property type="evidence" value="ECO:0007669"/>
    <property type="project" value="TreeGrafter"/>
</dbReference>
<comment type="subcellular location">
    <subcellularLocation>
        <location evidence="1">Membrane</location>
        <topology evidence="1">Multi-pass membrane protein</topology>
    </subcellularLocation>
</comment>
<evidence type="ECO:0000256" key="4">
    <source>
        <dbReference type="ARBA" id="ARBA00022737"/>
    </source>
</evidence>
<organism evidence="11 12">
    <name type="scientific">Macrophomina phaseolina (strain MS6)</name>
    <name type="common">Charcoal rot fungus</name>
    <dbReference type="NCBI Taxonomy" id="1126212"/>
    <lineage>
        <taxon>Eukaryota</taxon>
        <taxon>Fungi</taxon>
        <taxon>Dikarya</taxon>
        <taxon>Ascomycota</taxon>
        <taxon>Pezizomycotina</taxon>
        <taxon>Dothideomycetes</taxon>
        <taxon>Dothideomycetes incertae sedis</taxon>
        <taxon>Botryosphaeriales</taxon>
        <taxon>Botryosphaeriaceae</taxon>
        <taxon>Macrophomina</taxon>
    </lineage>
</organism>
<proteinExistence type="inferred from homology"/>
<comment type="caution">
    <text evidence="11">The sequence shown here is derived from an EMBL/GenBank/DDBJ whole genome shotgun (WGS) entry which is preliminary data.</text>
</comment>
<reference evidence="11 12" key="1">
    <citation type="journal article" date="2012" name="BMC Genomics">
        <title>Tools to kill: Genome of one of the most destructive plant pathogenic fungi Macrophomina phaseolina.</title>
        <authorList>
            <person name="Islam M.S."/>
            <person name="Haque M.S."/>
            <person name="Islam M.M."/>
            <person name="Emdad E.M."/>
            <person name="Halim A."/>
            <person name="Hossen Q.M.M."/>
            <person name="Hossain M.Z."/>
            <person name="Ahmed B."/>
            <person name="Rahim S."/>
            <person name="Rahman M.S."/>
            <person name="Alam M.M."/>
            <person name="Hou S."/>
            <person name="Wan X."/>
            <person name="Saito J.A."/>
            <person name="Alam M."/>
        </authorList>
    </citation>
    <scope>NUCLEOTIDE SEQUENCE [LARGE SCALE GENOMIC DNA]</scope>
    <source>
        <strain evidence="11 12">MS6</strain>
    </source>
</reference>
<dbReference type="eggNOG" id="KOG0223">
    <property type="taxonomic scope" value="Eukaryota"/>
</dbReference>
<dbReference type="PRINTS" id="PR00783">
    <property type="entry name" value="MINTRINSICP"/>
</dbReference>
<keyword evidence="6 10" id="KW-0472">Membrane</keyword>
<evidence type="ECO:0000256" key="6">
    <source>
        <dbReference type="ARBA" id="ARBA00023136"/>
    </source>
</evidence>
<feature type="region of interest" description="Disordered" evidence="9">
    <location>
        <begin position="548"/>
        <end position="647"/>
    </location>
</feature>
<dbReference type="InterPro" id="IPR000425">
    <property type="entry name" value="MIP"/>
</dbReference>
<evidence type="ECO:0000313" key="12">
    <source>
        <dbReference type="Proteomes" id="UP000007129"/>
    </source>
</evidence>
<dbReference type="HOGENOM" id="CLU_423385_0_0_1"/>
<dbReference type="GO" id="GO:0005886">
    <property type="term" value="C:plasma membrane"/>
    <property type="evidence" value="ECO:0007669"/>
    <property type="project" value="TreeGrafter"/>
</dbReference>
<feature type="transmembrane region" description="Helical" evidence="10">
    <location>
        <begin position="483"/>
        <end position="503"/>
    </location>
</feature>
<accession>K2RY45</accession>
<dbReference type="InParanoid" id="K2RY45"/>
<keyword evidence="4" id="KW-0677">Repeat</keyword>
<feature type="compositionally biased region" description="Polar residues" evidence="9">
    <location>
        <begin position="49"/>
        <end position="67"/>
    </location>
</feature>
<evidence type="ECO:0000256" key="1">
    <source>
        <dbReference type="ARBA" id="ARBA00004141"/>
    </source>
</evidence>
<keyword evidence="5 10" id="KW-1133">Transmembrane helix</keyword>
<name>K2RY45_MACPH</name>
<evidence type="ECO:0000256" key="10">
    <source>
        <dbReference type="SAM" id="Phobius"/>
    </source>
</evidence>
<feature type="transmembrane region" description="Helical" evidence="10">
    <location>
        <begin position="284"/>
        <end position="303"/>
    </location>
</feature>
<evidence type="ECO:0000256" key="9">
    <source>
        <dbReference type="SAM" id="MobiDB-lite"/>
    </source>
</evidence>
<dbReference type="PANTHER" id="PTHR19139:SF283">
    <property type="entry name" value="AQUAPORIN"/>
    <property type="match status" value="1"/>
</dbReference>
<protein>
    <submittedName>
        <fullName evidence="11">Major intrinsic protein</fullName>
    </submittedName>
</protein>
<keyword evidence="7" id="KW-0325">Glycoprotein</keyword>
<dbReference type="InterPro" id="IPR034294">
    <property type="entry name" value="Aquaporin_transptr"/>
</dbReference>
<feature type="compositionally biased region" description="Basic and acidic residues" evidence="9">
    <location>
        <begin position="76"/>
        <end position="88"/>
    </location>
</feature>
<dbReference type="Proteomes" id="UP000007129">
    <property type="component" value="Unassembled WGS sequence"/>
</dbReference>
<dbReference type="VEuPathDB" id="FungiDB:MPH_07777"/>
<evidence type="ECO:0000256" key="8">
    <source>
        <dbReference type="ARBA" id="ARBA00034651"/>
    </source>
</evidence>
<gene>
    <name evidence="11" type="ORF">MPH_07777</name>
</gene>
<comment type="catalytic activity">
    <reaction evidence="8">
        <text>H2O(in) = H2O(out)</text>
        <dbReference type="Rhea" id="RHEA:29667"/>
        <dbReference type="ChEBI" id="CHEBI:15377"/>
    </reaction>
</comment>